<dbReference type="Gene3D" id="1.20.1270.50">
    <property type="entry name" value="Glycoside hydrolase family 38, central domain"/>
    <property type="match status" value="1"/>
</dbReference>
<evidence type="ECO:0000313" key="6">
    <source>
        <dbReference type="EMBL" id="MBK1881137.1"/>
    </source>
</evidence>
<dbReference type="InterPro" id="IPR000602">
    <property type="entry name" value="Glyco_hydro_38_N"/>
</dbReference>
<gene>
    <name evidence="6" type="ORF">JIN85_01855</name>
</gene>
<protein>
    <submittedName>
        <fullName evidence="6">Alpha-mannosidase</fullName>
    </submittedName>
</protein>
<dbReference type="GO" id="GO:0030246">
    <property type="term" value="F:carbohydrate binding"/>
    <property type="evidence" value="ECO:0007669"/>
    <property type="project" value="InterPro"/>
</dbReference>
<dbReference type="Pfam" id="PF07748">
    <property type="entry name" value="Glyco_hydro_38C"/>
    <property type="match status" value="1"/>
</dbReference>
<comment type="similarity">
    <text evidence="1">Belongs to the glycosyl hydrolase 38 family.</text>
</comment>
<dbReference type="SMART" id="SM00872">
    <property type="entry name" value="Alpha-mann_mid"/>
    <property type="match status" value="1"/>
</dbReference>
<dbReference type="SUPFAM" id="SSF88713">
    <property type="entry name" value="Glycoside hydrolase/deacetylase"/>
    <property type="match status" value="1"/>
</dbReference>
<dbReference type="InterPro" id="IPR027291">
    <property type="entry name" value="Glyco_hydro_38_N_sf"/>
</dbReference>
<dbReference type="Pfam" id="PF17677">
    <property type="entry name" value="Glyco_hydro38C2"/>
    <property type="match status" value="1"/>
</dbReference>
<dbReference type="RefSeq" id="WP_200267023.1">
    <property type="nucleotide sequence ID" value="NZ_JAENIJ010000002.1"/>
</dbReference>
<dbReference type="InterPro" id="IPR041147">
    <property type="entry name" value="GH38_C"/>
</dbReference>
<name>A0A934VT57_9BACT</name>
<dbReference type="InterPro" id="IPR037094">
    <property type="entry name" value="Glyco_hydro_38_cen_sf"/>
</dbReference>
<dbReference type="CDD" id="cd10789">
    <property type="entry name" value="GH38N_AMII_ER_cytosolic"/>
    <property type="match status" value="1"/>
</dbReference>
<keyword evidence="3" id="KW-0378">Hydrolase</keyword>
<evidence type="ECO:0000256" key="2">
    <source>
        <dbReference type="ARBA" id="ARBA00022723"/>
    </source>
</evidence>
<dbReference type="FunFam" id="3.20.110.10:FF:000002">
    <property type="entry name" value="alpha-mannosidase 2C1 isoform X1"/>
    <property type="match status" value="1"/>
</dbReference>
<organism evidence="6 7">
    <name type="scientific">Luteolibacter pohnpeiensis</name>
    <dbReference type="NCBI Taxonomy" id="454153"/>
    <lineage>
        <taxon>Bacteria</taxon>
        <taxon>Pseudomonadati</taxon>
        <taxon>Verrucomicrobiota</taxon>
        <taxon>Verrucomicrobiia</taxon>
        <taxon>Verrucomicrobiales</taxon>
        <taxon>Verrucomicrobiaceae</taxon>
        <taxon>Luteolibacter</taxon>
    </lineage>
</organism>
<evidence type="ECO:0000313" key="7">
    <source>
        <dbReference type="Proteomes" id="UP000603141"/>
    </source>
</evidence>
<dbReference type="InterPro" id="IPR011013">
    <property type="entry name" value="Gal_mutarotase_sf_dom"/>
</dbReference>
<keyword evidence="2" id="KW-0479">Metal-binding</keyword>
<dbReference type="Proteomes" id="UP000603141">
    <property type="component" value="Unassembled WGS sequence"/>
</dbReference>
<comment type="caution">
    <text evidence="6">The sequence shown here is derived from an EMBL/GenBank/DDBJ whole genome shotgun (WGS) entry which is preliminary data.</text>
</comment>
<dbReference type="GO" id="GO:0046872">
    <property type="term" value="F:metal ion binding"/>
    <property type="evidence" value="ECO:0007669"/>
    <property type="project" value="UniProtKB-KW"/>
</dbReference>
<sequence length="1020" mass="114367">METRAKIETRIEMAEARFIMPLLYPERAPLSAAMWEAAGEPVTYDVAVANEFAPVEKGVLWGKEWGTAWFRFSGEIPAAWKGKTVVALVDLSFEDEEGFGREGLVWKDGKPVIAVSRYRSAIPVEFGKSVDFYVEAAANPVVEWHWPYGKAPVDPEQRLFRLKEACLAVADPEAFAFLMDFRVLRETMLELPIEGTRRARLMRGLDQACRKMEVGSSAWLPEARAILKPLLAAKNGDTVHRITATGHAHIDTAWCWPLRETIRKCARTFSTALSYMERYPDYRFSCSQPVQYLWMKALYPSIFEGIKKAVKRGQWEPIGSMWVEPDCNVPSGESLVRQLIHGKAFFEREFGVETEDLWLPDVFGYSAALPQILQKAGVDRFLTQKISWNDTNQFPHHTFMWEGIDGTQIFSHFPPVDTYNARVWAKELTRAERQFAQKDQASHSLMPFGYGDGGGGPSIEMIERIRRFENLEGMPSVEMGTVRGFFDAAEAEIEEPPVWSGELYLELHRGTYTSQSHNKRMNRRCELLLRDAEFFDAVTSLLAPGELVETDPAPERVIWDVDGHGPEKENSPTAKTLDRAWKLLLLNQFHDILPGSSIGRVYDDSRRDYEVIEKIALTVREAGLQRLLQPTAGSHVAFNTLAHDRAEVVELPDGKLAYVQVPACGYATVAETSDVPEAVQLKEISGGWELSNGLIDVKIATDGTLKSVTDLQTGREFLAGTGNELHLLRDYPNRWSAWDIEASAMEDYEVVGQGATGKVVEQQPLRVVLEFDRSFGTSTMTQRIVMRAGTSRLDFETFVDWKERNKALKVSFPLSIRSDHALFEIQSGNVRRPVHRNTSWDAARFEVSMQRWLDLSESDCGAALLNDGIFGCDVLGGRVRLTLLKGAGAPDPNADIGQHRWTFSLFPHAGAGVEGGVVEAAAELNTPLLVREGTMSESSACWLSANKPGVTLEAFKRAEDGDGVVARWLESYGREVKVDLSRTLPIDGLQETDLLERINTDGDNGESIVLRPFDIRTFRS</sequence>
<feature type="domain" description="Glycoside hydrolase family 38 central" evidence="5">
    <location>
        <begin position="506"/>
        <end position="609"/>
    </location>
</feature>
<dbReference type="GO" id="GO:0009313">
    <property type="term" value="P:oligosaccharide catabolic process"/>
    <property type="evidence" value="ECO:0007669"/>
    <property type="project" value="TreeGrafter"/>
</dbReference>
<dbReference type="SUPFAM" id="SSF88688">
    <property type="entry name" value="Families 57/38 glycoside transferase middle domain"/>
    <property type="match status" value="1"/>
</dbReference>
<dbReference type="Gene3D" id="2.70.98.30">
    <property type="entry name" value="Golgi alpha-mannosidase II, domain 4"/>
    <property type="match status" value="1"/>
</dbReference>
<dbReference type="InterPro" id="IPR054723">
    <property type="entry name" value="Ams1-like_N"/>
</dbReference>
<dbReference type="Gene3D" id="3.20.110.10">
    <property type="entry name" value="Glycoside hydrolase 38, N terminal domain"/>
    <property type="match status" value="1"/>
</dbReference>
<evidence type="ECO:0000256" key="4">
    <source>
        <dbReference type="ARBA" id="ARBA00023295"/>
    </source>
</evidence>
<dbReference type="SUPFAM" id="SSF74650">
    <property type="entry name" value="Galactose mutarotase-like"/>
    <property type="match status" value="1"/>
</dbReference>
<evidence type="ECO:0000256" key="3">
    <source>
        <dbReference type="ARBA" id="ARBA00022801"/>
    </source>
</evidence>
<dbReference type="Pfam" id="PF09261">
    <property type="entry name" value="Alpha-mann_mid"/>
    <property type="match status" value="1"/>
</dbReference>
<proteinExistence type="inferred from homology"/>
<dbReference type="AlphaFoldDB" id="A0A934VT57"/>
<dbReference type="EMBL" id="JAENIJ010000002">
    <property type="protein sequence ID" value="MBK1881137.1"/>
    <property type="molecule type" value="Genomic_DNA"/>
</dbReference>
<dbReference type="Pfam" id="PF01074">
    <property type="entry name" value="Glyco_hydro_38N"/>
    <property type="match status" value="1"/>
</dbReference>
<dbReference type="InterPro" id="IPR011682">
    <property type="entry name" value="Glyco_hydro_38_C"/>
</dbReference>
<dbReference type="InterPro" id="IPR011330">
    <property type="entry name" value="Glyco_hydro/deAcase_b/a-brl"/>
</dbReference>
<dbReference type="Pfam" id="PF22907">
    <property type="entry name" value="Ams1-like_1st"/>
    <property type="match status" value="1"/>
</dbReference>
<dbReference type="PANTHER" id="PTHR46017">
    <property type="entry name" value="ALPHA-MANNOSIDASE 2C1"/>
    <property type="match status" value="1"/>
</dbReference>
<dbReference type="InterPro" id="IPR028995">
    <property type="entry name" value="Glyco_hydro_57/38_cen_sf"/>
</dbReference>
<dbReference type="GO" id="GO:0006013">
    <property type="term" value="P:mannose metabolic process"/>
    <property type="evidence" value="ECO:0007669"/>
    <property type="project" value="InterPro"/>
</dbReference>
<evidence type="ECO:0000256" key="1">
    <source>
        <dbReference type="ARBA" id="ARBA00009792"/>
    </source>
</evidence>
<dbReference type="InterPro" id="IPR015341">
    <property type="entry name" value="Glyco_hydro_38_cen"/>
</dbReference>
<keyword evidence="7" id="KW-1185">Reference proteome</keyword>
<reference evidence="6" key="1">
    <citation type="submission" date="2021-01" db="EMBL/GenBank/DDBJ databases">
        <title>Modified the classification status of verrucomicrobia.</title>
        <authorList>
            <person name="Feng X."/>
        </authorList>
    </citation>
    <scope>NUCLEOTIDE SEQUENCE</scope>
    <source>
        <strain evidence="6">KCTC 22041</strain>
    </source>
</reference>
<dbReference type="GO" id="GO:0004559">
    <property type="term" value="F:alpha-mannosidase activity"/>
    <property type="evidence" value="ECO:0007669"/>
    <property type="project" value="InterPro"/>
</dbReference>
<keyword evidence="4" id="KW-0326">Glycosidase</keyword>
<dbReference type="PANTHER" id="PTHR46017:SF1">
    <property type="entry name" value="ALPHA-MANNOSIDASE 2C1"/>
    <property type="match status" value="1"/>
</dbReference>
<accession>A0A934VT57</accession>
<evidence type="ECO:0000259" key="5">
    <source>
        <dbReference type="SMART" id="SM00872"/>
    </source>
</evidence>
<dbReference type="Gene3D" id="2.60.40.2220">
    <property type="match status" value="1"/>
</dbReference>